<keyword evidence="6 11" id="KW-0472">Membrane</keyword>
<accession>A0A8C3RSF1</accession>
<dbReference type="PANTHER" id="PTHR24246">
    <property type="entry name" value="OLFACTORY RECEPTOR AND ADENOSINE RECEPTOR"/>
    <property type="match status" value="1"/>
</dbReference>
<keyword evidence="8 11" id="KW-0675">Receptor</keyword>
<feature type="transmembrane region" description="Helical" evidence="11">
    <location>
        <begin position="72"/>
        <end position="95"/>
    </location>
</feature>
<evidence type="ECO:0000313" key="14">
    <source>
        <dbReference type="Proteomes" id="UP000694403"/>
    </source>
</evidence>
<keyword evidence="9 11" id="KW-0325">Glycoprotein</keyword>
<evidence type="ECO:0000259" key="12">
    <source>
        <dbReference type="PROSITE" id="PS50262"/>
    </source>
</evidence>
<dbReference type="PROSITE" id="PS00237">
    <property type="entry name" value="G_PROTEIN_RECEP_F1_1"/>
    <property type="match status" value="1"/>
</dbReference>
<dbReference type="PANTHER" id="PTHR24246:SF21">
    <property type="entry name" value="G-PROTEIN COUPLED RECEPTORS FAMILY 1 PROFILE DOMAIN-CONTAINING PROTEIN"/>
    <property type="match status" value="1"/>
</dbReference>
<evidence type="ECO:0000256" key="6">
    <source>
        <dbReference type="ARBA" id="ARBA00023136"/>
    </source>
</evidence>
<dbReference type="PRINTS" id="PR00424">
    <property type="entry name" value="ADENOSINER"/>
</dbReference>
<feature type="transmembrane region" description="Helical" evidence="11">
    <location>
        <begin position="6"/>
        <end position="25"/>
    </location>
</feature>
<dbReference type="PRINTS" id="PR00237">
    <property type="entry name" value="GPCRRHODOPSN"/>
</dbReference>
<dbReference type="InterPro" id="IPR017452">
    <property type="entry name" value="GPCR_Rhodpsn_7TM"/>
</dbReference>
<reference evidence="13" key="2">
    <citation type="submission" date="2025-09" db="UniProtKB">
        <authorList>
            <consortium name="Ensembl"/>
        </authorList>
    </citation>
    <scope>IDENTIFICATION</scope>
</reference>
<dbReference type="InterPro" id="IPR000276">
    <property type="entry name" value="GPCR_Rhodpsn"/>
</dbReference>
<evidence type="ECO:0000256" key="1">
    <source>
        <dbReference type="ARBA" id="ARBA00004651"/>
    </source>
</evidence>
<name>A0A8C3RSF1_CHESE</name>
<dbReference type="GO" id="GO:0005886">
    <property type="term" value="C:plasma membrane"/>
    <property type="evidence" value="ECO:0007669"/>
    <property type="project" value="UniProtKB-SubCell"/>
</dbReference>
<dbReference type="SUPFAM" id="SSF81321">
    <property type="entry name" value="Family A G protein-coupled receptor-like"/>
    <property type="match status" value="1"/>
</dbReference>
<reference evidence="13" key="1">
    <citation type="submission" date="2025-08" db="UniProtKB">
        <authorList>
            <consortium name="Ensembl"/>
        </authorList>
    </citation>
    <scope>IDENTIFICATION</scope>
</reference>
<evidence type="ECO:0000256" key="10">
    <source>
        <dbReference type="ARBA" id="ARBA00023224"/>
    </source>
</evidence>
<dbReference type="AlphaFoldDB" id="A0A8C3RSF1"/>
<evidence type="ECO:0000256" key="4">
    <source>
        <dbReference type="ARBA" id="ARBA00022989"/>
    </source>
</evidence>
<evidence type="ECO:0000256" key="2">
    <source>
        <dbReference type="ARBA" id="ARBA00022475"/>
    </source>
</evidence>
<feature type="transmembrane region" description="Helical" evidence="11">
    <location>
        <begin position="37"/>
        <end position="60"/>
    </location>
</feature>
<feature type="transmembrane region" description="Helical" evidence="11">
    <location>
        <begin position="160"/>
        <end position="184"/>
    </location>
</feature>
<evidence type="ECO:0000256" key="5">
    <source>
        <dbReference type="ARBA" id="ARBA00023040"/>
    </source>
</evidence>
<dbReference type="InterPro" id="IPR001634">
    <property type="entry name" value="Adenosn_rcpt"/>
</dbReference>
<comment type="subcellular location">
    <subcellularLocation>
        <location evidence="1 11">Cell membrane</location>
        <topology evidence="1 11">Multi-pass membrane protein</topology>
    </subcellularLocation>
</comment>
<keyword evidence="5 11" id="KW-0297">G-protein coupled receptor</keyword>
<evidence type="ECO:0000256" key="11">
    <source>
        <dbReference type="RuleBase" id="RU201114"/>
    </source>
</evidence>
<feature type="transmembrane region" description="Helical" evidence="11">
    <location>
        <begin position="214"/>
        <end position="234"/>
    </location>
</feature>
<dbReference type="Gene3D" id="1.20.1070.10">
    <property type="entry name" value="Rhodopsin 7-helix transmembrane proteins"/>
    <property type="match status" value="1"/>
</dbReference>
<dbReference type="PROSITE" id="PS50262">
    <property type="entry name" value="G_PROTEIN_RECEP_F1_2"/>
    <property type="match status" value="1"/>
</dbReference>
<evidence type="ECO:0000256" key="7">
    <source>
        <dbReference type="ARBA" id="ARBA00023157"/>
    </source>
</evidence>
<dbReference type="Ensembl" id="ENSCSRT00000004374.1">
    <property type="protein sequence ID" value="ENSCSRP00000004237.1"/>
    <property type="gene ID" value="ENSCSRG00000003219.1"/>
</dbReference>
<evidence type="ECO:0000256" key="8">
    <source>
        <dbReference type="ARBA" id="ARBA00023170"/>
    </source>
</evidence>
<feature type="domain" description="G-protein coupled receptors family 1 profile" evidence="12">
    <location>
        <begin position="16"/>
        <end position="272"/>
    </location>
</feature>
<organism evidence="13 14">
    <name type="scientific">Chelydra serpentina</name>
    <name type="common">Snapping turtle</name>
    <name type="synonym">Testudo serpentina</name>
    <dbReference type="NCBI Taxonomy" id="8475"/>
    <lineage>
        <taxon>Eukaryota</taxon>
        <taxon>Metazoa</taxon>
        <taxon>Chordata</taxon>
        <taxon>Craniata</taxon>
        <taxon>Vertebrata</taxon>
        <taxon>Euteleostomi</taxon>
        <taxon>Archelosauria</taxon>
        <taxon>Testudinata</taxon>
        <taxon>Testudines</taxon>
        <taxon>Cryptodira</taxon>
        <taxon>Durocryptodira</taxon>
        <taxon>Americhelydia</taxon>
        <taxon>Chelydroidea</taxon>
        <taxon>Chelydridae</taxon>
        <taxon>Chelydra</taxon>
    </lineage>
</organism>
<evidence type="ECO:0000256" key="9">
    <source>
        <dbReference type="ARBA" id="ARBA00023180"/>
    </source>
</evidence>
<keyword evidence="14" id="KW-1185">Reference proteome</keyword>
<feature type="transmembrane region" description="Helical" evidence="11">
    <location>
        <begin position="116"/>
        <end position="136"/>
    </location>
</feature>
<dbReference type="GO" id="GO:0001609">
    <property type="term" value="F:G protein-coupled adenosine receptor activity"/>
    <property type="evidence" value="ECO:0007669"/>
    <property type="project" value="UniProtKB-UniRule"/>
</dbReference>
<keyword evidence="2 11" id="KW-1003">Cell membrane</keyword>
<keyword evidence="4 11" id="KW-1133">Transmembrane helix</keyword>
<evidence type="ECO:0000256" key="3">
    <source>
        <dbReference type="ARBA" id="ARBA00022692"/>
    </source>
</evidence>
<keyword evidence="7 11" id="KW-1015">Disulfide bond</keyword>
<keyword evidence="10 11" id="KW-0807">Transducer</keyword>
<keyword evidence="3 11" id="KW-0812">Transmembrane</keyword>
<sequence length="389" mass="42765">TPVAGLTATAVLSVAGNLFICAVILRDRKLRAVVTNHFLVSLAAADVLVGAVAIPCAQMADAGLPRGRPTLCLLMLCTLLIFTQASVFGLLAIAVERYISILKPFQYPSLLSPQNSLLAIVSSWVLATFIGALPLMGWHKPFLPDGPCNFNAFIEDTYEVYFNFVACMLVPLIIMLVLYGRIFLEAKRQIRKVAEREVDVSRQARRRRVLRKELRLATSLFIVLFCFALCWLPLHIIDTLRLVCPGCPVPGPLVLATVVLSHANSAVNPVVYVFRMRSFRQAFTAAFSCAWHPLPASAPRKSSASGLTQSNRLEQASPGMSLRAQGHDLVTGGPPHTFREYPTLMLSLPKCGSRMPPLTQKSWLPAPPTLTTEPLSQRQPHMFCKAHVQ</sequence>
<comment type="similarity">
    <text evidence="11">Belongs to the G-protein coupled receptor 1 family.</text>
</comment>
<proteinExistence type="inferred from homology"/>
<protein>
    <recommendedName>
        <fullName evidence="12">G-protein coupled receptors family 1 profile domain-containing protein</fullName>
    </recommendedName>
</protein>
<dbReference type="Pfam" id="PF00001">
    <property type="entry name" value="7tm_1"/>
    <property type="match status" value="1"/>
</dbReference>
<dbReference type="SMART" id="SM01381">
    <property type="entry name" value="7TM_GPCR_Srsx"/>
    <property type="match status" value="1"/>
</dbReference>
<dbReference type="Proteomes" id="UP000694403">
    <property type="component" value="Unplaced"/>
</dbReference>
<feature type="transmembrane region" description="Helical" evidence="11">
    <location>
        <begin position="254"/>
        <end position="274"/>
    </location>
</feature>
<evidence type="ECO:0000313" key="13">
    <source>
        <dbReference type="Ensembl" id="ENSCSRP00000004237.1"/>
    </source>
</evidence>